<reference evidence="1" key="1">
    <citation type="submission" date="2022-07" db="EMBL/GenBank/DDBJ databases">
        <authorList>
            <person name="Trinca V."/>
            <person name="Uliana J.V.C."/>
            <person name="Torres T.T."/>
            <person name="Ward R.J."/>
            <person name="Monesi N."/>
        </authorList>
    </citation>
    <scope>NUCLEOTIDE SEQUENCE</scope>
    <source>
        <strain evidence="1">HSMRA1968</strain>
        <tissue evidence="1">Whole embryos</tissue>
    </source>
</reference>
<keyword evidence="2" id="KW-1185">Reference proteome</keyword>
<dbReference type="Proteomes" id="UP001151699">
    <property type="component" value="Chromosome X"/>
</dbReference>
<evidence type="ECO:0000313" key="1">
    <source>
        <dbReference type="EMBL" id="KAJ6639574.1"/>
    </source>
</evidence>
<dbReference type="AlphaFoldDB" id="A0A9Q0MYC4"/>
<evidence type="ECO:0000313" key="2">
    <source>
        <dbReference type="Proteomes" id="UP001151699"/>
    </source>
</evidence>
<dbReference type="EMBL" id="WJQU01000003">
    <property type="protein sequence ID" value="KAJ6639574.1"/>
    <property type="molecule type" value="Genomic_DNA"/>
</dbReference>
<organism evidence="1 2">
    <name type="scientific">Pseudolycoriella hygida</name>
    <dbReference type="NCBI Taxonomy" id="35572"/>
    <lineage>
        <taxon>Eukaryota</taxon>
        <taxon>Metazoa</taxon>
        <taxon>Ecdysozoa</taxon>
        <taxon>Arthropoda</taxon>
        <taxon>Hexapoda</taxon>
        <taxon>Insecta</taxon>
        <taxon>Pterygota</taxon>
        <taxon>Neoptera</taxon>
        <taxon>Endopterygota</taxon>
        <taxon>Diptera</taxon>
        <taxon>Nematocera</taxon>
        <taxon>Sciaroidea</taxon>
        <taxon>Sciaridae</taxon>
        <taxon>Pseudolycoriella</taxon>
    </lineage>
</organism>
<protein>
    <submittedName>
        <fullName evidence="1">Uncharacterized protein</fullName>
    </submittedName>
</protein>
<comment type="caution">
    <text evidence="1">The sequence shown here is derived from an EMBL/GenBank/DDBJ whole genome shotgun (WGS) entry which is preliminary data.</text>
</comment>
<gene>
    <name evidence="1" type="ORF">Bhyg_12320</name>
</gene>
<sequence length="63" mass="6980">MNINKLSCTPIPKAYNADEKWIISTGTTSTSDRAHFGIFAIQVFQTSQISSSESNAVMNRKKN</sequence>
<proteinExistence type="predicted"/>
<accession>A0A9Q0MYC4</accession>
<name>A0A9Q0MYC4_9DIPT</name>
<feature type="non-terminal residue" evidence="1">
    <location>
        <position position="63"/>
    </location>
</feature>